<feature type="transmembrane region" description="Helical" evidence="11">
    <location>
        <begin position="62"/>
        <end position="84"/>
    </location>
</feature>
<feature type="transmembrane region" description="Helical" evidence="11">
    <location>
        <begin position="143"/>
        <end position="162"/>
    </location>
</feature>
<keyword evidence="6 11" id="KW-0812">Transmembrane</keyword>
<dbReference type="InterPro" id="IPR001851">
    <property type="entry name" value="ABC_transp_permease"/>
</dbReference>
<keyword evidence="3" id="KW-1003">Cell membrane</keyword>
<sequence length="436" mass="45470">MTETTTAATPVPSSPPQTAPTSFIRALEIDVRFLGMIGALAAIWIVFDILADGTFLTPRNLWNLSVQSSSIAVMSTGMVLIIVMRHIDLSVGSILGVTGMIMAVFQVSYLLPTFGFNHPAVMALTLVAGIAAGAAIGALHGFVIAYLGVPAFIVTLGGLLVWRGAAWAVAEGKTIPLVDDNFKLLGGGADGSIGATWSWVVAVIACLAIAFATVQARRQRQRFHFPLKPVWAEVTTITFGCLAVIGATLVVNAYTLPAVLARRYAEAAGIEVPPEGLSVSFGFAVPVLVALAVGIIMTFVTNRTRFGRYVFAIGGNPEAAELAGINTKRVTLAVFALMGALAAIGAAISTARLNSATNAQGTLDELYVIAAAVIGGTSLAGGSGTIAGAMIGALVMQSLQSGMVLMRVDTPYQNIVVGIVLVFAVWIDTVYRKRFK</sequence>
<dbReference type="EMBL" id="JAHCQH010000020">
    <property type="protein sequence ID" value="MBS9478516.1"/>
    <property type="molecule type" value="Genomic_DNA"/>
</dbReference>
<feature type="transmembrane region" description="Helical" evidence="11">
    <location>
        <begin position="276"/>
        <end position="300"/>
    </location>
</feature>
<evidence type="ECO:0000256" key="3">
    <source>
        <dbReference type="ARBA" id="ARBA00022475"/>
    </source>
</evidence>
<comment type="function">
    <text evidence="9">Part of the binding-protein-dependent transport system for D-xylose. Probably responsible for the translocation of the substrate across the membrane.</text>
</comment>
<organism evidence="12 13">
    <name type="scientific">Ancylobacter radicis</name>
    <dbReference type="NCBI Taxonomy" id="2836179"/>
    <lineage>
        <taxon>Bacteria</taxon>
        <taxon>Pseudomonadati</taxon>
        <taxon>Pseudomonadota</taxon>
        <taxon>Alphaproteobacteria</taxon>
        <taxon>Hyphomicrobiales</taxon>
        <taxon>Xanthobacteraceae</taxon>
        <taxon>Ancylobacter</taxon>
    </lineage>
</organism>
<feature type="transmembrane region" description="Helical" evidence="11">
    <location>
        <begin position="415"/>
        <end position="431"/>
    </location>
</feature>
<dbReference type="RefSeq" id="WP_213756480.1">
    <property type="nucleotide sequence ID" value="NZ_JAHCQH010000020.1"/>
</dbReference>
<comment type="caution">
    <text evidence="12">The sequence shown here is derived from an EMBL/GenBank/DDBJ whole genome shotgun (WGS) entry which is preliminary data.</text>
</comment>
<evidence type="ECO:0000313" key="13">
    <source>
        <dbReference type="Proteomes" id="UP001166585"/>
    </source>
</evidence>
<reference evidence="12" key="1">
    <citation type="submission" date="2021-05" db="EMBL/GenBank/DDBJ databases">
        <authorList>
            <person name="Sun Q."/>
            <person name="Inoue M."/>
        </authorList>
    </citation>
    <scope>NUCLEOTIDE SEQUENCE</scope>
    <source>
        <strain evidence="12">VKM B-3255</strain>
    </source>
</reference>
<evidence type="ECO:0000256" key="2">
    <source>
        <dbReference type="ARBA" id="ARBA00022448"/>
    </source>
</evidence>
<feature type="transmembrane region" description="Helical" evidence="11">
    <location>
        <begin position="368"/>
        <end position="395"/>
    </location>
</feature>
<dbReference type="PANTHER" id="PTHR32196:SF32">
    <property type="entry name" value="XYLOSE TRANSPORT SYSTEM PERMEASE PROTEIN XYLH"/>
    <property type="match status" value="1"/>
</dbReference>
<evidence type="ECO:0000256" key="8">
    <source>
        <dbReference type="ARBA" id="ARBA00023136"/>
    </source>
</evidence>
<evidence type="ECO:0000256" key="4">
    <source>
        <dbReference type="ARBA" id="ARBA00022519"/>
    </source>
</evidence>
<evidence type="ECO:0000256" key="7">
    <source>
        <dbReference type="ARBA" id="ARBA00022989"/>
    </source>
</evidence>
<gene>
    <name evidence="12" type="ORF">KIP89_15485</name>
</gene>
<dbReference type="Proteomes" id="UP001166585">
    <property type="component" value="Unassembled WGS sequence"/>
</dbReference>
<name>A0ABS5RC66_9HYPH</name>
<protein>
    <recommendedName>
        <fullName evidence="10">Xylose transport system permease protein XylH</fullName>
    </recommendedName>
</protein>
<keyword evidence="7 11" id="KW-1133">Transmembrane helix</keyword>
<accession>A0ABS5RC66</accession>
<dbReference type="CDD" id="cd06579">
    <property type="entry name" value="TM_PBP1_transp_AraH_like"/>
    <property type="match status" value="1"/>
</dbReference>
<comment type="subcellular location">
    <subcellularLocation>
        <location evidence="1">Cell membrane</location>
        <topology evidence="1">Multi-pass membrane protein</topology>
    </subcellularLocation>
</comment>
<keyword evidence="5" id="KW-0762">Sugar transport</keyword>
<keyword evidence="4" id="KW-0997">Cell inner membrane</keyword>
<evidence type="ECO:0000256" key="11">
    <source>
        <dbReference type="SAM" id="Phobius"/>
    </source>
</evidence>
<keyword evidence="8 11" id="KW-0472">Membrane</keyword>
<evidence type="ECO:0000256" key="5">
    <source>
        <dbReference type="ARBA" id="ARBA00022597"/>
    </source>
</evidence>
<dbReference type="PANTHER" id="PTHR32196">
    <property type="entry name" value="ABC TRANSPORTER PERMEASE PROTEIN YPHD-RELATED-RELATED"/>
    <property type="match status" value="1"/>
</dbReference>
<evidence type="ECO:0000256" key="1">
    <source>
        <dbReference type="ARBA" id="ARBA00004651"/>
    </source>
</evidence>
<feature type="transmembrane region" description="Helical" evidence="11">
    <location>
        <begin position="196"/>
        <end position="214"/>
    </location>
</feature>
<keyword evidence="2" id="KW-0813">Transport</keyword>
<feature type="transmembrane region" description="Helical" evidence="11">
    <location>
        <begin position="234"/>
        <end position="256"/>
    </location>
</feature>
<evidence type="ECO:0000256" key="9">
    <source>
        <dbReference type="ARBA" id="ARBA00035611"/>
    </source>
</evidence>
<evidence type="ECO:0000256" key="6">
    <source>
        <dbReference type="ARBA" id="ARBA00022692"/>
    </source>
</evidence>
<evidence type="ECO:0000313" key="12">
    <source>
        <dbReference type="EMBL" id="MBS9478516.1"/>
    </source>
</evidence>
<keyword evidence="13" id="KW-1185">Reference proteome</keyword>
<proteinExistence type="predicted"/>
<feature type="transmembrane region" description="Helical" evidence="11">
    <location>
        <begin position="31"/>
        <end position="50"/>
    </location>
</feature>
<evidence type="ECO:0000256" key="10">
    <source>
        <dbReference type="ARBA" id="ARBA00035686"/>
    </source>
</evidence>
<feature type="transmembrane region" description="Helical" evidence="11">
    <location>
        <begin position="116"/>
        <end position="136"/>
    </location>
</feature>
<dbReference type="Pfam" id="PF02653">
    <property type="entry name" value="BPD_transp_2"/>
    <property type="match status" value="1"/>
</dbReference>
<feature type="transmembrane region" description="Helical" evidence="11">
    <location>
        <begin position="91"/>
        <end position="110"/>
    </location>
</feature>
<feature type="transmembrane region" description="Helical" evidence="11">
    <location>
        <begin position="330"/>
        <end position="348"/>
    </location>
</feature>